<name>A0A938BUU0_UNCW3</name>
<gene>
    <name evidence="2" type="ORF">FJY68_10920</name>
</gene>
<dbReference type="Proteomes" id="UP000779900">
    <property type="component" value="Unassembled WGS sequence"/>
</dbReference>
<evidence type="ECO:0000313" key="2">
    <source>
        <dbReference type="EMBL" id="MBM3332338.1"/>
    </source>
</evidence>
<sequence>MSVPRKLRCRVDHITDHGDKVYSVELEPETKPPAFRPGQFLHLALDEYDPSRFWPESRVFSIASSPSTLPLRISYSVRGRYTARMEQELTVGRQVWIKLPYGEFVVSPTQPSVLLAGGTGITAFTAFIAGMKPDHLQPVFVAYGARTPELLIYRNLVEQQAAAVPSFRYAFFSDSVALVQPSSLIPRPGPVSVATIWPLLATPAGSSFFVSGPPAMLKSVAADLQDRGILPTAIHTDAWE</sequence>
<dbReference type="AlphaFoldDB" id="A0A938BUU0"/>
<accession>A0A938BUU0</accession>
<dbReference type="SUPFAM" id="SSF52343">
    <property type="entry name" value="Ferredoxin reductase-like, C-terminal NADP-linked domain"/>
    <property type="match status" value="1"/>
</dbReference>
<dbReference type="InterPro" id="IPR017938">
    <property type="entry name" value="Riboflavin_synthase-like_b-brl"/>
</dbReference>
<dbReference type="SUPFAM" id="SSF63380">
    <property type="entry name" value="Riboflavin synthase domain-like"/>
    <property type="match status" value="1"/>
</dbReference>
<dbReference type="PROSITE" id="PS51384">
    <property type="entry name" value="FAD_FR"/>
    <property type="match status" value="1"/>
</dbReference>
<evidence type="ECO:0000313" key="3">
    <source>
        <dbReference type="Proteomes" id="UP000779900"/>
    </source>
</evidence>
<dbReference type="EMBL" id="VGIR01000077">
    <property type="protein sequence ID" value="MBM3332338.1"/>
    <property type="molecule type" value="Genomic_DNA"/>
</dbReference>
<dbReference type="InterPro" id="IPR050415">
    <property type="entry name" value="MRET"/>
</dbReference>
<organism evidence="2 3">
    <name type="scientific">candidate division WOR-3 bacterium</name>
    <dbReference type="NCBI Taxonomy" id="2052148"/>
    <lineage>
        <taxon>Bacteria</taxon>
        <taxon>Bacteria division WOR-3</taxon>
    </lineage>
</organism>
<dbReference type="InterPro" id="IPR017927">
    <property type="entry name" value="FAD-bd_FR_type"/>
</dbReference>
<dbReference type="PANTHER" id="PTHR47354">
    <property type="entry name" value="NADH OXIDOREDUCTASE HCR"/>
    <property type="match status" value="1"/>
</dbReference>
<reference evidence="2" key="1">
    <citation type="submission" date="2019-03" db="EMBL/GenBank/DDBJ databases">
        <title>Lake Tanganyika Metagenome-Assembled Genomes (MAGs).</title>
        <authorList>
            <person name="Tran P."/>
        </authorList>
    </citation>
    <scope>NUCLEOTIDE SEQUENCE</scope>
    <source>
        <strain evidence="2">K_DeepCast_150m_m2_040</strain>
    </source>
</reference>
<dbReference type="CDD" id="cd00322">
    <property type="entry name" value="FNR_like"/>
    <property type="match status" value="1"/>
</dbReference>
<dbReference type="InterPro" id="IPR001433">
    <property type="entry name" value="OxRdtase_FAD/NAD-bd"/>
</dbReference>
<dbReference type="Gene3D" id="2.40.30.10">
    <property type="entry name" value="Translation factors"/>
    <property type="match status" value="1"/>
</dbReference>
<comment type="caution">
    <text evidence="2">The sequence shown here is derived from an EMBL/GenBank/DDBJ whole genome shotgun (WGS) entry which is preliminary data.</text>
</comment>
<dbReference type="PANTHER" id="PTHR47354:SF5">
    <property type="entry name" value="PROTEIN RFBI"/>
    <property type="match status" value="1"/>
</dbReference>
<dbReference type="Pfam" id="PF00175">
    <property type="entry name" value="NAD_binding_1"/>
    <property type="match status" value="1"/>
</dbReference>
<dbReference type="InterPro" id="IPR039261">
    <property type="entry name" value="FNR_nucleotide-bd"/>
</dbReference>
<dbReference type="Gene3D" id="3.40.50.80">
    <property type="entry name" value="Nucleotide-binding domain of ferredoxin-NADP reductase (FNR) module"/>
    <property type="match status" value="1"/>
</dbReference>
<dbReference type="GO" id="GO:0016491">
    <property type="term" value="F:oxidoreductase activity"/>
    <property type="evidence" value="ECO:0007669"/>
    <property type="project" value="InterPro"/>
</dbReference>
<evidence type="ECO:0000259" key="1">
    <source>
        <dbReference type="PROSITE" id="PS51384"/>
    </source>
</evidence>
<proteinExistence type="predicted"/>
<protein>
    <submittedName>
        <fullName evidence="2">FAD-dependent oxidoreductase</fullName>
    </submittedName>
</protein>
<feature type="domain" description="FAD-binding FR-type" evidence="1">
    <location>
        <begin position="4"/>
        <end position="107"/>
    </location>
</feature>